<keyword evidence="3" id="KW-1185">Reference proteome</keyword>
<gene>
    <name evidence="2" type="ORF">I6I06_15710</name>
</gene>
<sequence length="88" mass="9775">MKFMTAGSREAGERRVKVNGEWTEDETAAGKQKATACRGFHDSNSLRLVWRESVTKPAASLRERRAATSEFGLDAVHARKNTTRKAPV</sequence>
<evidence type="ECO:0000313" key="2">
    <source>
        <dbReference type="EMBL" id="QQC63723.1"/>
    </source>
</evidence>
<evidence type="ECO:0000313" key="3">
    <source>
        <dbReference type="Proteomes" id="UP000595610"/>
    </source>
</evidence>
<feature type="region of interest" description="Disordered" evidence="1">
    <location>
        <begin position="58"/>
        <end position="88"/>
    </location>
</feature>
<protein>
    <submittedName>
        <fullName evidence="2">Uncharacterized protein</fullName>
    </submittedName>
</protein>
<dbReference type="KEGG" id="pgis:I6I06_15710"/>
<accession>A0A7T4T8S8</accession>
<organism evidence="2 3">
    <name type="scientific">Paraburkholderia ginsengisoli</name>
    <dbReference type="NCBI Taxonomy" id="311231"/>
    <lineage>
        <taxon>Bacteria</taxon>
        <taxon>Pseudomonadati</taxon>
        <taxon>Pseudomonadota</taxon>
        <taxon>Betaproteobacteria</taxon>
        <taxon>Burkholderiales</taxon>
        <taxon>Burkholderiaceae</taxon>
        <taxon>Paraburkholderia</taxon>
    </lineage>
</organism>
<dbReference type="EMBL" id="CP066075">
    <property type="protein sequence ID" value="QQC63723.1"/>
    <property type="molecule type" value="Genomic_DNA"/>
</dbReference>
<dbReference type="RefSeq" id="WP_157004099.1">
    <property type="nucleotide sequence ID" value="NZ_CP066075.1"/>
</dbReference>
<dbReference type="Proteomes" id="UP000595610">
    <property type="component" value="Chromosome 1"/>
</dbReference>
<name>A0A7T4T8S8_9BURK</name>
<evidence type="ECO:0000256" key="1">
    <source>
        <dbReference type="SAM" id="MobiDB-lite"/>
    </source>
</evidence>
<proteinExistence type="predicted"/>
<dbReference type="AlphaFoldDB" id="A0A7T4T8S8"/>
<reference evidence="2 3" key="1">
    <citation type="submission" date="2020-12" db="EMBL/GenBank/DDBJ databases">
        <title>FDA dAtabase for Regulatory Grade micrObial Sequences (FDA-ARGOS): Supporting development and validation of Infectious Disease Dx tests.</title>
        <authorList>
            <person name="Nelson B."/>
            <person name="Plummer A."/>
            <person name="Tallon L."/>
            <person name="Sadzewicz L."/>
            <person name="Zhao X."/>
            <person name="Boylan J."/>
            <person name="Ott S."/>
            <person name="Bowen H."/>
            <person name="Vavikolanu K."/>
            <person name="Mehta A."/>
            <person name="Aluvathingal J."/>
            <person name="Nadendla S."/>
            <person name="Myers T."/>
            <person name="Yan Y."/>
            <person name="Sichtig H."/>
        </authorList>
    </citation>
    <scope>NUCLEOTIDE SEQUENCE [LARGE SCALE GENOMIC DNA]</scope>
    <source>
        <strain evidence="2 3">FDAARGOS_1049</strain>
    </source>
</reference>
<feature type="compositionally biased region" description="Basic residues" evidence="1">
    <location>
        <begin position="78"/>
        <end position="88"/>
    </location>
</feature>